<evidence type="ECO:0000256" key="1">
    <source>
        <dbReference type="ARBA" id="ARBA00022723"/>
    </source>
</evidence>
<dbReference type="GO" id="GO:0004099">
    <property type="term" value="F:chitin deacetylase activity"/>
    <property type="evidence" value="ECO:0007669"/>
    <property type="project" value="UniProtKB-ARBA"/>
</dbReference>
<gene>
    <name evidence="5" type="ORF">BC936DRAFT_138224</name>
</gene>
<dbReference type="GO" id="GO:0005975">
    <property type="term" value="P:carbohydrate metabolic process"/>
    <property type="evidence" value="ECO:0007669"/>
    <property type="project" value="InterPro"/>
</dbReference>
<comment type="caution">
    <text evidence="5">The sequence shown here is derived from an EMBL/GenBank/DDBJ whole genome shotgun (WGS) entry which is preliminary data.</text>
</comment>
<dbReference type="SUPFAM" id="SSF88713">
    <property type="entry name" value="Glycoside hydrolase/deacetylase"/>
    <property type="match status" value="1"/>
</dbReference>
<evidence type="ECO:0000256" key="2">
    <source>
        <dbReference type="ARBA" id="ARBA00022801"/>
    </source>
</evidence>
<keyword evidence="3" id="KW-0732">Signal</keyword>
<reference evidence="5 6" key="1">
    <citation type="journal article" date="2018" name="New Phytol.">
        <title>Phylogenomics of Endogonaceae and evolution of mycorrhizas within Mucoromycota.</title>
        <authorList>
            <person name="Chang Y."/>
            <person name="Desiro A."/>
            <person name="Na H."/>
            <person name="Sandor L."/>
            <person name="Lipzen A."/>
            <person name="Clum A."/>
            <person name="Barry K."/>
            <person name="Grigoriev I.V."/>
            <person name="Martin F.M."/>
            <person name="Stajich J.E."/>
            <person name="Smith M.E."/>
            <person name="Bonito G."/>
            <person name="Spatafora J.W."/>
        </authorList>
    </citation>
    <scope>NUCLEOTIDE SEQUENCE [LARGE SCALE GENOMIC DNA]</scope>
    <source>
        <strain evidence="5 6">GMNB39</strain>
    </source>
</reference>
<dbReference type="PROSITE" id="PS51677">
    <property type="entry name" value="NODB"/>
    <property type="match status" value="1"/>
</dbReference>
<dbReference type="Proteomes" id="UP000268093">
    <property type="component" value="Unassembled WGS sequence"/>
</dbReference>
<evidence type="ECO:0000256" key="3">
    <source>
        <dbReference type="SAM" id="SignalP"/>
    </source>
</evidence>
<sequence length="252" mass="26915">MSSRLLSIAAIVTLFVTIASAQGNTDTVATTSTFATASAAASPTTTATTATTSSPAYPNNYHWAHTYPPLFDSTGAWAVPPTNSTEVATWYALVNVTAIPAAPVIQLNTAGDPISPYPAGQNPYCDWSIDGVCSRPNDVVRCPDKGVWGLTYDDGPTEFSPALYDFLAKSNQKATLFMIGLQVAQYPLTAKAACDAARKFSDAFHLSFVSGHQIGIHTWSHHALTSLTNEQIVAELKWTETIIKEVCGLTPR</sequence>
<dbReference type="AlphaFoldDB" id="A0A433CW04"/>
<dbReference type="Pfam" id="PF01522">
    <property type="entry name" value="Polysacc_deac_1"/>
    <property type="match status" value="1"/>
</dbReference>
<name>A0A433CW04_9FUNG</name>
<evidence type="ECO:0000313" key="6">
    <source>
        <dbReference type="Proteomes" id="UP000268093"/>
    </source>
</evidence>
<keyword evidence="2" id="KW-0378">Hydrolase</keyword>
<accession>A0A433CW04</accession>
<protein>
    <recommendedName>
        <fullName evidence="4">NodB homology domain-containing protein</fullName>
    </recommendedName>
</protein>
<dbReference type="Gene3D" id="3.20.20.370">
    <property type="entry name" value="Glycoside hydrolase/deacetylase"/>
    <property type="match status" value="1"/>
</dbReference>
<organism evidence="5 6">
    <name type="scientific">Jimgerdemannia flammicorona</name>
    <dbReference type="NCBI Taxonomy" id="994334"/>
    <lineage>
        <taxon>Eukaryota</taxon>
        <taxon>Fungi</taxon>
        <taxon>Fungi incertae sedis</taxon>
        <taxon>Mucoromycota</taxon>
        <taxon>Mucoromycotina</taxon>
        <taxon>Endogonomycetes</taxon>
        <taxon>Endogonales</taxon>
        <taxon>Endogonaceae</taxon>
        <taxon>Jimgerdemannia</taxon>
    </lineage>
</organism>
<dbReference type="PANTHER" id="PTHR10587">
    <property type="entry name" value="GLYCOSYL TRANSFERASE-RELATED"/>
    <property type="match status" value="1"/>
</dbReference>
<dbReference type="PANTHER" id="PTHR10587:SF133">
    <property type="entry name" value="CHITIN DEACETYLASE 1-RELATED"/>
    <property type="match status" value="1"/>
</dbReference>
<dbReference type="GO" id="GO:0016020">
    <property type="term" value="C:membrane"/>
    <property type="evidence" value="ECO:0007669"/>
    <property type="project" value="TreeGrafter"/>
</dbReference>
<evidence type="ECO:0000259" key="4">
    <source>
        <dbReference type="PROSITE" id="PS51677"/>
    </source>
</evidence>
<feature type="domain" description="NodB homology" evidence="4">
    <location>
        <begin position="146"/>
        <end position="252"/>
    </location>
</feature>
<dbReference type="GO" id="GO:0009272">
    <property type="term" value="P:fungal-type cell wall biogenesis"/>
    <property type="evidence" value="ECO:0007669"/>
    <property type="project" value="UniProtKB-ARBA"/>
</dbReference>
<keyword evidence="6" id="KW-1185">Reference proteome</keyword>
<keyword evidence="1" id="KW-0479">Metal-binding</keyword>
<feature type="signal peptide" evidence="3">
    <location>
        <begin position="1"/>
        <end position="21"/>
    </location>
</feature>
<dbReference type="EMBL" id="RBNI01012723">
    <property type="protein sequence ID" value="RUP42687.1"/>
    <property type="molecule type" value="Genomic_DNA"/>
</dbReference>
<dbReference type="InterPro" id="IPR011330">
    <property type="entry name" value="Glyco_hydro/deAcase_b/a-brl"/>
</dbReference>
<dbReference type="OrthoDB" id="407355at2759"/>
<dbReference type="GO" id="GO:0046872">
    <property type="term" value="F:metal ion binding"/>
    <property type="evidence" value="ECO:0007669"/>
    <property type="project" value="UniProtKB-KW"/>
</dbReference>
<feature type="chain" id="PRO_5019231164" description="NodB homology domain-containing protein" evidence="3">
    <location>
        <begin position="22"/>
        <end position="252"/>
    </location>
</feature>
<dbReference type="InterPro" id="IPR002509">
    <property type="entry name" value="NODB_dom"/>
</dbReference>
<evidence type="ECO:0000313" key="5">
    <source>
        <dbReference type="EMBL" id="RUP42687.1"/>
    </source>
</evidence>
<dbReference type="InterPro" id="IPR050248">
    <property type="entry name" value="Polysacc_deacetylase_ArnD"/>
</dbReference>
<proteinExistence type="predicted"/>